<dbReference type="Proteomes" id="UP000289132">
    <property type="component" value="Unassembled WGS sequence"/>
</dbReference>
<reference evidence="1 2" key="1">
    <citation type="submission" date="2017-10" db="EMBL/GenBank/DDBJ databases">
        <title>Genomics of the genus Arcobacter.</title>
        <authorList>
            <person name="Perez-Cataluna A."/>
            <person name="Figueras M.J."/>
        </authorList>
    </citation>
    <scope>NUCLEOTIDE SEQUENCE [LARGE SCALE GENOMIC DNA]</scope>
    <source>
        <strain evidence="1 2">LMG 25534</strain>
    </source>
</reference>
<name>A0ABY0F201_9BACT</name>
<keyword evidence="2" id="KW-1185">Reference proteome</keyword>
<organism evidence="1 2">
    <name type="scientific">Aliarcobacter trophiarum LMG 25534</name>
    <dbReference type="NCBI Taxonomy" id="1032241"/>
    <lineage>
        <taxon>Bacteria</taxon>
        <taxon>Pseudomonadati</taxon>
        <taxon>Campylobacterota</taxon>
        <taxon>Epsilonproteobacteria</taxon>
        <taxon>Campylobacterales</taxon>
        <taxon>Arcobacteraceae</taxon>
        <taxon>Aliarcobacter</taxon>
    </lineage>
</organism>
<gene>
    <name evidence="1" type="ORF">CRU87_00755</name>
</gene>
<comment type="caution">
    <text evidence="1">The sequence shown here is derived from an EMBL/GenBank/DDBJ whole genome shotgun (WGS) entry which is preliminary data.</text>
</comment>
<evidence type="ECO:0000313" key="2">
    <source>
        <dbReference type="Proteomes" id="UP000289132"/>
    </source>
</evidence>
<dbReference type="EMBL" id="PDKD01000001">
    <property type="protein sequence ID" value="RXJ93049.1"/>
    <property type="molecule type" value="Genomic_DNA"/>
</dbReference>
<sequence>MREIFSSFYNKAKSTQTNGIGDNQSTQSEVYSKTTDEMADIELYKSRGWTITLDENALDIPTFDSNGNWVIKPVDSPSEVEKPTKYTKTDKHGEIIKSIAYNSFIYKKDRFNIDDINTIYKKRDTNIELKDGGINLPNSRLSQVFNSF</sequence>
<proteinExistence type="predicted"/>
<evidence type="ECO:0000313" key="1">
    <source>
        <dbReference type="EMBL" id="RXJ93049.1"/>
    </source>
</evidence>
<protein>
    <submittedName>
        <fullName evidence="1">Uncharacterized protein</fullName>
    </submittedName>
</protein>
<dbReference type="RefSeq" id="WP_115427818.1">
    <property type="nucleotide sequence ID" value="NZ_CP031367.1"/>
</dbReference>
<accession>A0ABY0F201</accession>